<dbReference type="AlphaFoldDB" id="A0A1S1LML4"/>
<evidence type="ECO:0000313" key="4">
    <source>
        <dbReference type="Proteomes" id="UP000180043"/>
    </source>
</evidence>
<feature type="domain" description="PknH-like extracellular" evidence="2">
    <location>
        <begin position="25"/>
        <end position="203"/>
    </location>
</feature>
<name>A0A1S1LML4_MYCCH</name>
<dbReference type="InterPro" id="IPR026954">
    <property type="entry name" value="PknH-like_Extracell"/>
</dbReference>
<gene>
    <name evidence="3" type="ORF">BKG82_17580</name>
</gene>
<proteinExistence type="predicted"/>
<accession>A0A1S1LML4</accession>
<dbReference type="RefSeq" id="WP_057969000.1">
    <property type="nucleotide sequence ID" value="NZ_MLII01000037.1"/>
</dbReference>
<protein>
    <submittedName>
        <fullName evidence="3">Sensor domain-containing protein</fullName>
    </submittedName>
</protein>
<comment type="caution">
    <text evidence="3">The sequence shown here is derived from an EMBL/GenBank/DDBJ whole genome shotgun (WGS) entry which is preliminary data.</text>
</comment>
<reference evidence="3 4" key="1">
    <citation type="submission" date="2016-10" db="EMBL/GenBank/DDBJ databases">
        <title>Evaluation of Human, Veterinary and Environmental Mycobacterium chelonae Isolates by Core Genome Phylogenomic Analysis, Targeted Gene Comparison, and Anti-microbial Susceptibility Patterns: A Tale of Mistaken Identities.</title>
        <authorList>
            <person name="Fogelson S.B."/>
            <person name="Camus A.C."/>
            <person name="Lorenz W."/>
            <person name="Vasireddy R."/>
            <person name="Vasireddy S."/>
            <person name="Smith T."/>
            <person name="Brown-Elliott B.A."/>
            <person name="Wallace R.J.Jr."/>
            <person name="Hasan N.A."/>
            <person name="Reischl U."/>
            <person name="Sanchez S."/>
        </authorList>
    </citation>
    <scope>NUCLEOTIDE SEQUENCE [LARGE SCALE GENOMIC DNA]</scope>
    <source>
        <strain evidence="3 4">15515</strain>
    </source>
</reference>
<evidence type="ECO:0000259" key="2">
    <source>
        <dbReference type="Pfam" id="PF14032"/>
    </source>
</evidence>
<keyword evidence="1" id="KW-0732">Signal</keyword>
<dbReference type="Gene3D" id="3.40.1000.70">
    <property type="entry name" value="PknH-like extracellular domain"/>
    <property type="match status" value="1"/>
</dbReference>
<dbReference type="Proteomes" id="UP000180043">
    <property type="component" value="Unassembled WGS sequence"/>
</dbReference>
<dbReference type="InterPro" id="IPR038232">
    <property type="entry name" value="PknH-like_Extracell_sf"/>
</dbReference>
<feature type="chain" id="PRO_5010225733" evidence="1">
    <location>
        <begin position="23"/>
        <end position="204"/>
    </location>
</feature>
<organism evidence="3 4">
    <name type="scientific">Mycobacteroides chelonae</name>
    <name type="common">Mycobacterium chelonae</name>
    <dbReference type="NCBI Taxonomy" id="1774"/>
    <lineage>
        <taxon>Bacteria</taxon>
        <taxon>Bacillati</taxon>
        <taxon>Actinomycetota</taxon>
        <taxon>Actinomycetes</taxon>
        <taxon>Mycobacteriales</taxon>
        <taxon>Mycobacteriaceae</taxon>
        <taxon>Mycobacteroides</taxon>
    </lineage>
</organism>
<evidence type="ECO:0000256" key="1">
    <source>
        <dbReference type="SAM" id="SignalP"/>
    </source>
</evidence>
<dbReference type="Pfam" id="PF14032">
    <property type="entry name" value="PknH_C"/>
    <property type="match status" value="1"/>
</dbReference>
<dbReference type="EMBL" id="MLIQ01000017">
    <property type="protein sequence ID" value="OHU54096.1"/>
    <property type="molecule type" value="Genomic_DNA"/>
</dbReference>
<sequence length="204" mass="21338">MRGFVVAGVSALALVFAPAAQAVGPDAVVLKPKVVNSIVGTELPVTRTVESPTAGYQVSEPSCLSFVDVGLDEVFNGNGELAEYRGQTSQKSDSDTTYSVKQAVGVFQRPIAAVDPVVALLFMDNCYGVPLDVTDGQGARETWTITKGKSGDTTASWSMASATGTTCYVQMRAKREVLLQVKACVPKNGENIAAALADAMEGRA</sequence>
<feature type="signal peptide" evidence="1">
    <location>
        <begin position="1"/>
        <end position="22"/>
    </location>
</feature>
<evidence type="ECO:0000313" key="3">
    <source>
        <dbReference type="EMBL" id="OHU54096.1"/>
    </source>
</evidence>